<dbReference type="FunFam" id="3.30.70.270:FF:000020">
    <property type="entry name" value="Transposon Tf2-6 polyprotein-like Protein"/>
    <property type="match status" value="1"/>
</dbReference>
<dbReference type="CDD" id="cd09274">
    <property type="entry name" value="RNase_HI_RT_Ty3"/>
    <property type="match status" value="1"/>
</dbReference>
<dbReference type="InterPro" id="IPR050951">
    <property type="entry name" value="Retrovirus_Pol_polyprotein"/>
</dbReference>
<evidence type="ECO:0000259" key="3">
    <source>
        <dbReference type="Pfam" id="PF17919"/>
    </source>
</evidence>
<organism evidence="4 5">
    <name type="scientific">Moniliophthora roreri (strain MCA 2997)</name>
    <name type="common">Cocoa frosty pod rot fungus</name>
    <name type="synonym">Crinipellis roreri</name>
    <dbReference type="NCBI Taxonomy" id="1381753"/>
    <lineage>
        <taxon>Eukaryota</taxon>
        <taxon>Fungi</taxon>
        <taxon>Dikarya</taxon>
        <taxon>Basidiomycota</taxon>
        <taxon>Agaricomycotina</taxon>
        <taxon>Agaricomycetes</taxon>
        <taxon>Agaricomycetidae</taxon>
        <taxon>Agaricales</taxon>
        <taxon>Marasmiineae</taxon>
        <taxon>Marasmiaceae</taxon>
        <taxon>Moniliophthora</taxon>
    </lineage>
</organism>
<proteinExistence type="predicted"/>
<dbReference type="InterPro" id="IPR043502">
    <property type="entry name" value="DNA/RNA_pol_sf"/>
</dbReference>
<dbReference type="AlphaFoldDB" id="V2XTI2"/>
<dbReference type="Gene3D" id="3.30.70.270">
    <property type="match status" value="1"/>
</dbReference>
<dbReference type="InterPro" id="IPR043128">
    <property type="entry name" value="Rev_trsase/Diguanyl_cyclase"/>
</dbReference>
<dbReference type="Proteomes" id="UP000017559">
    <property type="component" value="Unassembled WGS sequence"/>
</dbReference>
<evidence type="ECO:0000313" key="5">
    <source>
        <dbReference type="Proteomes" id="UP000017559"/>
    </source>
</evidence>
<dbReference type="HOGENOM" id="CLU_427045_0_0_1"/>
<dbReference type="GO" id="GO:0003824">
    <property type="term" value="F:catalytic activity"/>
    <property type="evidence" value="ECO:0007669"/>
    <property type="project" value="UniProtKB-KW"/>
</dbReference>
<dbReference type="SUPFAM" id="SSF56672">
    <property type="entry name" value="DNA/RNA polymerases"/>
    <property type="match status" value="1"/>
</dbReference>
<comment type="caution">
    <text evidence="4">The sequence shown here is derived from an EMBL/GenBank/DDBJ whole genome shotgun (WGS) entry which is preliminary data.</text>
</comment>
<feature type="compositionally biased region" description="Polar residues" evidence="2">
    <location>
        <begin position="561"/>
        <end position="577"/>
    </location>
</feature>
<dbReference type="EMBL" id="AWSO01001817">
    <property type="protein sequence ID" value="ESK82719.1"/>
    <property type="molecule type" value="Genomic_DNA"/>
</dbReference>
<keyword evidence="5" id="KW-1185">Reference proteome</keyword>
<dbReference type="Pfam" id="PF17919">
    <property type="entry name" value="RT_RNaseH_2"/>
    <property type="match status" value="1"/>
</dbReference>
<dbReference type="KEGG" id="mrr:Moror_5686"/>
<dbReference type="PANTHER" id="PTHR37984:SF5">
    <property type="entry name" value="PROTEIN NYNRIN-LIKE"/>
    <property type="match status" value="1"/>
</dbReference>
<feature type="domain" description="Reverse transcriptase/retrotransposon-derived protein RNase H-like" evidence="3">
    <location>
        <begin position="57"/>
        <end position="154"/>
    </location>
</feature>
<evidence type="ECO:0000313" key="4">
    <source>
        <dbReference type="EMBL" id="ESK82719.1"/>
    </source>
</evidence>
<dbReference type="InterPro" id="IPR041577">
    <property type="entry name" value="RT_RNaseH_2"/>
</dbReference>
<gene>
    <name evidence="4" type="ORF">Moror_5686</name>
</gene>
<reference evidence="4 5" key="1">
    <citation type="journal article" date="2014" name="BMC Genomics">
        <title>Genome and secretome analysis of the hemibiotrophic fungal pathogen, Moniliophthora roreri, which causes frosty pod rot disease of cacao: mechanisms of the biotrophic and necrotrophic phases.</title>
        <authorList>
            <person name="Meinhardt L.W."/>
            <person name="Costa G.G.L."/>
            <person name="Thomazella D.P.T."/>
            <person name="Teixeira P.J.P.L."/>
            <person name="Carazzolle M.F."/>
            <person name="Schuster S.C."/>
            <person name="Carlson J.E."/>
            <person name="Guiltinan M.J."/>
            <person name="Mieczkowski P."/>
            <person name="Farmer A."/>
            <person name="Ramaraj T."/>
            <person name="Crozier J."/>
            <person name="Davis R.E."/>
            <person name="Shao J."/>
            <person name="Melnick R.L."/>
            <person name="Pereira G.A.G."/>
            <person name="Bailey B.A."/>
        </authorList>
    </citation>
    <scope>NUCLEOTIDE SEQUENCE [LARGE SCALE GENOMIC DNA]</scope>
    <source>
        <strain evidence="4 5">MCA 2997</strain>
    </source>
</reference>
<dbReference type="PANTHER" id="PTHR37984">
    <property type="entry name" value="PROTEIN CBG26694"/>
    <property type="match status" value="1"/>
</dbReference>
<dbReference type="OrthoDB" id="2446696at2759"/>
<keyword evidence="1" id="KW-0511">Multifunctional enzyme</keyword>
<feature type="region of interest" description="Disordered" evidence="2">
    <location>
        <begin position="555"/>
        <end position="581"/>
    </location>
</feature>
<sequence length="641" mass="71611">MDPVKLAGIKDWPAPKTVMGVQSFTGFANFYHKFIGRYAETAKPLYDLTKKGVKFVWNNLCQTAFDMLKQKFSKQPLLQILDSSKLFVIEADTLKWASGAVLRQKGDDGEWHLCEYISHAFDATEWNYEIYDRELFAIVWALQTWQHYVMGNGFPVTILSDYKNLTYFQTAQKLNWRQIVQSDALSRRPDHIHGADTDNKDVIMLLDSLFINSIDVDLQTWLKNALGNDDFHCSALEALLDQGILPIKSSLSDWKFDDDILFYKGRAYIPNNDLPLSTSTTNLSLPLPLVSKTPNESTTPAHSPPPFELLYLVNTGEHNDALRLGTAASPVHRITINGLIRLQEQHATLDRIVQETNTYSANLVYNTMAGAAGGLVLQGPITVPSPRTFAMQIQTVQNFGWHMQHTPNKFETLPNWHVNNSNESPPSSHPALVYLGHLIELDNEIPFIPTDQSPLPLQVLLPLSTLTPQVPLATTTPPMTDPSLSNISLPQNPEVPQCMPPPSASEPHPLQIQAPRLSNPIWRVSTPPAFRDATIATPPPQYHSVLTESSTPISNHLELSMPTTDTPPNLSLTNQRPTPIPPRMLIRDLTTRSVWDDNDLVEASSSEPSSSPTNSDNMTNEVYEYLSALCAEWHTTAAENA</sequence>
<protein>
    <recommendedName>
        <fullName evidence="3">Reverse transcriptase/retrotransposon-derived protein RNase H-like domain-containing protein</fullName>
    </recommendedName>
</protein>
<name>V2XTI2_MONRO</name>
<accession>V2XTI2</accession>
<evidence type="ECO:0000256" key="2">
    <source>
        <dbReference type="SAM" id="MobiDB-lite"/>
    </source>
</evidence>
<evidence type="ECO:0000256" key="1">
    <source>
        <dbReference type="ARBA" id="ARBA00023268"/>
    </source>
</evidence>